<keyword evidence="2" id="KW-1185">Reference proteome</keyword>
<dbReference type="EMBL" id="JAPDFL010000001">
    <property type="protein sequence ID" value="MCW1934674.1"/>
    <property type="molecule type" value="Genomic_DNA"/>
</dbReference>
<comment type="caution">
    <text evidence="1">The sequence shown here is derived from an EMBL/GenBank/DDBJ whole genome shotgun (WGS) entry which is preliminary data.</text>
</comment>
<evidence type="ECO:0000313" key="2">
    <source>
        <dbReference type="Proteomes" id="UP001208938"/>
    </source>
</evidence>
<dbReference type="RefSeq" id="WP_264507449.1">
    <property type="nucleotide sequence ID" value="NZ_JAPDFL010000001.1"/>
</dbReference>
<proteinExistence type="predicted"/>
<protein>
    <submittedName>
        <fullName evidence="1">Uncharacterized protein</fullName>
    </submittedName>
</protein>
<evidence type="ECO:0000313" key="1">
    <source>
        <dbReference type="EMBL" id="MCW1934674.1"/>
    </source>
</evidence>
<name>A0ABT3H4G8_9RHOB</name>
<reference evidence="1 2" key="1">
    <citation type="submission" date="2022-10" db="EMBL/GenBank/DDBJ databases">
        <title>Pararhodobacter sp. nov., isolated from marine algae.</title>
        <authorList>
            <person name="Choi B.J."/>
            <person name="Kim J.M."/>
            <person name="Lee J.K."/>
            <person name="Choi D.G."/>
            <person name="Jeon C.O."/>
        </authorList>
    </citation>
    <scope>NUCLEOTIDE SEQUENCE [LARGE SCALE GENOMIC DNA]</scope>
    <source>
        <strain evidence="1 2">ZQ420</strain>
    </source>
</reference>
<sequence length="209" mass="22782">MTPDTLTQDQIAALFTQADGSYRFARWGRPIVPIVFGTDDATLPVVKGAIEAVVGMSGHKMAEHDPELGANLMVFFFRDWDELLAVPDLDKLVEGLGTLVPRLKAQNATQYRAFRFDPEGTIKAAFVFIRMDDAMADIPAADLALMQAVQVILLWADGALRTHSPFARANGLTVLRPEFVSVIRACYDRVMPGVAADASHALRVAARVG</sequence>
<dbReference type="Proteomes" id="UP001208938">
    <property type="component" value="Unassembled WGS sequence"/>
</dbReference>
<organism evidence="1 2">
    <name type="scientific">Pararhodobacter zhoushanensis</name>
    <dbReference type="NCBI Taxonomy" id="2479545"/>
    <lineage>
        <taxon>Bacteria</taxon>
        <taxon>Pseudomonadati</taxon>
        <taxon>Pseudomonadota</taxon>
        <taxon>Alphaproteobacteria</taxon>
        <taxon>Rhodobacterales</taxon>
        <taxon>Paracoccaceae</taxon>
        <taxon>Pararhodobacter</taxon>
    </lineage>
</organism>
<gene>
    <name evidence="1" type="ORF">OKW52_21065</name>
</gene>
<accession>A0ABT3H4G8</accession>